<dbReference type="EMBL" id="MT631376">
    <property type="protein sequence ID" value="QNO49291.1"/>
    <property type="molecule type" value="Genomic_DNA"/>
</dbReference>
<accession>A0A7G9YMQ7</accession>
<name>A0A7G9YMQ7_9EURY</name>
<reference evidence="2" key="1">
    <citation type="submission" date="2020-06" db="EMBL/GenBank/DDBJ databases">
        <title>Unique genomic features of the anaerobic methanotrophic archaea.</title>
        <authorList>
            <person name="Chadwick G.L."/>
            <person name="Skennerton C.T."/>
            <person name="Laso-Perez R."/>
            <person name="Leu A.O."/>
            <person name="Speth D.R."/>
            <person name="Yu H."/>
            <person name="Morgan-Lang C."/>
            <person name="Hatzenpichler R."/>
            <person name="Goudeau D."/>
            <person name="Malmstrom R."/>
            <person name="Brazelton W.J."/>
            <person name="Woyke T."/>
            <person name="Hallam S.J."/>
            <person name="Tyson G.W."/>
            <person name="Wegener G."/>
            <person name="Boetius A."/>
            <person name="Orphan V."/>
        </authorList>
    </citation>
    <scope>NUCLEOTIDE SEQUENCE</scope>
</reference>
<dbReference type="AlphaFoldDB" id="A0A7G9YMQ7"/>
<evidence type="ECO:0000313" key="2">
    <source>
        <dbReference type="EMBL" id="QNO49291.1"/>
    </source>
</evidence>
<feature type="compositionally biased region" description="Polar residues" evidence="1">
    <location>
        <begin position="19"/>
        <end position="39"/>
    </location>
</feature>
<sequence length="39" mass="4344">MNKITESQKEKIGIELLKNQATNTSTPSPANYTRVNGHE</sequence>
<gene>
    <name evidence="2" type="ORF">ANJBEOKM_00031</name>
</gene>
<protein>
    <submittedName>
        <fullName evidence="2">Uncharacterized protein</fullName>
    </submittedName>
</protein>
<proteinExistence type="predicted"/>
<evidence type="ECO:0000256" key="1">
    <source>
        <dbReference type="SAM" id="MobiDB-lite"/>
    </source>
</evidence>
<feature type="region of interest" description="Disordered" evidence="1">
    <location>
        <begin position="18"/>
        <end position="39"/>
    </location>
</feature>
<organism evidence="2">
    <name type="scientific">Candidatus Methanogaster sp. ANME-2c ERB4</name>
    <dbReference type="NCBI Taxonomy" id="2759911"/>
    <lineage>
        <taxon>Archaea</taxon>
        <taxon>Methanobacteriati</taxon>
        <taxon>Methanobacteriota</taxon>
        <taxon>Stenosarchaea group</taxon>
        <taxon>Methanomicrobia</taxon>
        <taxon>Methanosarcinales</taxon>
        <taxon>ANME-2 cluster</taxon>
        <taxon>Candidatus Methanogasteraceae</taxon>
        <taxon>Candidatus Methanogaster</taxon>
    </lineage>
</organism>